<dbReference type="PANTHER" id="PTHR24276:SF91">
    <property type="entry name" value="AT26814P-RELATED"/>
    <property type="match status" value="1"/>
</dbReference>
<dbReference type="PANTHER" id="PTHR24276">
    <property type="entry name" value="POLYSERASE-RELATED"/>
    <property type="match status" value="1"/>
</dbReference>
<dbReference type="InterPro" id="IPR018114">
    <property type="entry name" value="TRYPSIN_HIS"/>
</dbReference>
<keyword evidence="3 7" id="KW-0645">Protease</keyword>
<dbReference type="Gene3D" id="2.40.10.10">
    <property type="entry name" value="Trypsin-like serine proteases"/>
    <property type="match status" value="2"/>
</dbReference>
<comment type="subcellular location">
    <subcellularLocation>
        <location evidence="1">Secreted</location>
        <location evidence="1">Extracellular space</location>
    </subcellularLocation>
</comment>
<dbReference type="InterPro" id="IPR050430">
    <property type="entry name" value="Peptidase_S1"/>
</dbReference>
<evidence type="ECO:0000256" key="6">
    <source>
        <dbReference type="ARBA" id="ARBA00023157"/>
    </source>
</evidence>
<dbReference type="InterPro" id="IPR043504">
    <property type="entry name" value="Peptidase_S1_PA_chymotrypsin"/>
</dbReference>
<dbReference type="Pfam" id="PF00089">
    <property type="entry name" value="Trypsin"/>
    <property type="match status" value="1"/>
</dbReference>
<dbReference type="PRINTS" id="PR00722">
    <property type="entry name" value="CHYMOTRYPSIN"/>
</dbReference>
<evidence type="ECO:0000256" key="7">
    <source>
        <dbReference type="RuleBase" id="RU363034"/>
    </source>
</evidence>
<reference evidence="10" key="1">
    <citation type="journal article" date="2016" name="Sci. Rep.">
        <title>Molecular characterization of firefly nuptial gifts: a multi-omics approach sheds light on postcopulatory sexual selection.</title>
        <authorList>
            <person name="Al-Wathiqui N."/>
            <person name="Fallon T.R."/>
            <person name="South A."/>
            <person name="Weng J.K."/>
            <person name="Lewis S.M."/>
        </authorList>
    </citation>
    <scope>NUCLEOTIDE SEQUENCE</scope>
</reference>
<keyword evidence="6" id="KW-1015">Disulfide bond</keyword>
<keyword evidence="5 7" id="KW-0720">Serine protease</keyword>
<evidence type="ECO:0000259" key="9">
    <source>
        <dbReference type="PROSITE" id="PS50240"/>
    </source>
</evidence>
<dbReference type="InterPro" id="IPR001314">
    <property type="entry name" value="Peptidase_S1A"/>
</dbReference>
<dbReference type="GO" id="GO:0005576">
    <property type="term" value="C:extracellular region"/>
    <property type="evidence" value="ECO:0007669"/>
    <property type="project" value="UniProtKB-SubCell"/>
</dbReference>
<accession>A0A1Y1LVG1</accession>
<dbReference type="FunFam" id="2.40.10.10:FF:000068">
    <property type="entry name" value="transmembrane protease serine 2"/>
    <property type="match status" value="1"/>
</dbReference>
<dbReference type="InterPro" id="IPR001254">
    <property type="entry name" value="Trypsin_dom"/>
</dbReference>
<dbReference type="SUPFAM" id="SSF50494">
    <property type="entry name" value="Trypsin-like serine proteases"/>
    <property type="match status" value="1"/>
</dbReference>
<dbReference type="EMBL" id="GEZM01046011">
    <property type="protein sequence ID" value="JAV77579.1"/>
    <property type="molecule type" value="Transcribed_RNA"/>
</dbReference>
<evidence type="ECO:0000256" key="1">
    <source>
        <dbReference type="ARBA" id="ARBA00004239"/>
    </source>
</evidence>
<dbReference type="FunFam" id="2.40.10.10:FF:000036">
    <property type="entry name" value="Trypsin beta"/>
    <property type="match status" value="1"/>
</dbReference>
<evidence type="ECO:0000313" key="10">
    <source>
        <dbReference type="EMBL" id="JAV77579.1"/>
    </source>
</evidence>
<dbReference type="InterPro" id="IPR033116">
    <property type="entry name" value="TRYPSIN_SER"/>
</dbReference>
<dbReference type="GO" id="GO:0006508">
    <property type="term" value="P:proteolysis"/>
    <property type="evidence" value="ECO:0007669"/>
    <property type="project" value="UniProtKB-KW"/>
</dbReference>
<dbReference type="CDD" id="cd00190">
    <property type="entry name" value="Tryp_SPc"/>
    <property type="match status" value="1"/>
</dbReference>
<dbReference type="GO" id="GO:0004252">
    <property type="term" value="F:serine-type endopeptidase activity"/>
    <property type="evidence" value="ECO:0007669"/>
    <property type="project" value="InterPro"/>
</dbReference>
<evidence type="ECO:0000256" key="3">
    <source>
        <dbReference type="ARBA" id="ARBA00022670"/>
    </source>
</evidence>
<dbReference type="AlphaFoldDB" id="A0A1Y1LVG1"/>
<dbReference type="InterPro" id="IPR009003">
    <property type="entry name" value="Peptidase_S1_PA"/>
</dbReference>
<dbReference type="PROSITE" id="PS00135">
    <property type="entry name" value="TRYPSIN_SER"/>
    <property type="match status" value="1"/>
</dbReference>
<feature type="signal peptide" evidence="8">
    <location>
        <begin position="1"/>
        <end position="15"/>
    </location>
</feature>
<feature type="domain" description="Peptidase S1" evidence="9">
    <location>
        <begin position="32"/>
        <end position="260"/>
    </location>
</feature>
<dbReference type="PROSITE" id="PS50240">
    <property type="entry name" value="TRYPSIN_DOM"/>
    <property type="match status" value="1"/>
</dbReference>
<comment type="similarity">
    <text evidence="2">Belongs to the peptidase S1 family.</text>
</comment>
<organism evidence="10">
    <name type="scientific">Photinus pyralis</name>
    <name type="common">Common eastern firefly</name>
    <name type="synonym">Lampyris pyralis</name>
    <dbReference type="NCBI Taxonomy" id="7054"/>
    <lineage>
        <taxon>Eukaryota</taxon>
        <taxon>Metazoa</taxon>
        <taxon>Ecdysozoa</taxon>
        <taxon>Arthropoda</taxon>
        <taxon>Hexapoda</taxon>
        <taxon>Insecta</taxon>
        <taxon>Pterygota</taxon>
        <taxon>Neoptera</taxon>
        <taxon>Endopterygota</taxon>
        <taxon>Coleoptera</taxon>
        <taxon>Polyphaga</taxon>
        <taxon>Elateriformia</taxon>
        <taxon>Elateroidea</taxon>
        <taxon>Lampyridae</taxon>
        <taxon>Lampyrinae</taxon>
        <taxon>Photinus</taxon>
    </lineage>
</organism>
<keyword evidence="8" id="KW-0732">Signal</keyword>
<protein>
    <recommendedName>
        <fullName evidence="9">Peptidase S1 domain-containing protein</fullName>
    </recommendedName>
</protein>
<proteinExistence type="inferred from homology"/>
<dbReference type="PROSITE" id="PS00134">
    <property type="entry name" value="TRYPSIN_HIS"/>
    <property type="match status" value="1"/>
</dbReference>
<sequence>MKLLLVVLLAGLTTAFRFTPAVVFKDVERPKIINGSPAVAGQFPWQVSNRFKTLYGTSFCGGSLISNSWVLTAAHCVQNAYSFEIGLGSLSSKSNSLMVVTDEGFPHEAYDPYSLNNDIGLINLKRTVEFTDTIRAIRLGKDYVADHTGLTVSGWGKTSDASTSVSTALNFVELTTIPNKVCGNIYSSAVTDDVVCCTGENSKSTCNGDSGGPLIHLDANGTATHVGVVSFGHIAGCAKGYPAGFSRTSRYGSWIKSHTGIE</sequence>
<keyword evidence="4 7" id="KW-0378">Hydrolase</keyword>
<evidence type="ECO:0000256" key="5">
    <source>
        <dbReference type="ARBA" id="ARBA00022825"/>
    </source>
</evidence>
<evidence type="ECO:0000256" key="2">
    <source>
        <dbReference type="ARBA" id="ARBA00007664"/>
    </source>
</evidence>
<evidence type="ECO:0000256" key="8">
    <source>
        <dbReference type="SAM" id="SignalP"/>
    </source>
</evidence>
<evidence type="ECO:0000256" key="4">
    <source>
        <dbReference type="ARBA" id="ARBA00022801"/>
    </source>
</evidence>
<feature type="chain" id="PRO_5012530680" description="Peptidase S1 domain-containing protein" evidence="8">
    <location>
        <begin position="16"/>
        <end position="262"/>
    </location>
</feature>
<dbReference type="SMART" id="SM00020">
    <property type="entry name" value="Tryp_SPc"/>
    <property type="match status" value="1"/>
</dbReference>
<name>A0A1Y1LVG1_PHOPY</name>